<dbReference type="Pfam" id="PF02836">
    <property type="entry name" value="Glyco_hydro_2_C"/>
    <property type="match status" value="1"/>
</dbReference>
<dbReference type="InterPro" id="IPR006101">
    <property type="entry name" value="Glyco_hydro_2"/>
</dbReference>
<keyword evidence="2" id="KW-0378">Hydrolase</keyword>
<feature type="domain" description="Glycoside hydrolase family 2" evidence="9">
    <location>
        <begin position="732"/>
        <end position="825"/>
    </location>
</feature>
<keyword evidence="11" id="KW-1185">Reference proteome</keyword>
<dbReference type="InterPro" id="IPR040605">
    <property type="entry name" value="Glyco_hydro2_dom5"/>
</dbReference>
<dbReference type="GO" id="GO:0004553">
    <property type="term" value="F:hydrolase activity, hydrolyzing O-glycosyl compounds"/>
    <property type="evidence" value="ECO:0007669"/>
    <property type="project" value="InterPro"/>
</dbReference>
<dbReference type="Gene3D" id="2.60.120.260">
    <property type="entry name" value="Galactose-binding domain-like"/>
    <property type="match status" value="1"/>
</dbReference>
<dbReference type="PRINTS" id="PR00132">
    <property type="entry name" value="GLHYDRLASE2"/>
</dbReference>
<keyword evidence="4" id="KW-0732">Signal</keyword>
<dbReference type="PANTHER" id="PTHR42732:SF1">
    <property type="entry name" value="BETA-MANNOSIDASE"/>
    <property type="match status" value="1"/>
</dbReference>
<dbReference type="Pfam" id="PF02837">
    <property type="entry name" value="Glyco_hydro_2_N"/>
    <property type="match status" value="1"/>
</dbReference>
<gene>
    <name evidence="10" type="ORF">FFWV33_14910</name>
</gene>
<dbReference type="GO" id="GO:0005975">
    <property type="term" value="P:carbohydrate metabolic process"/>
    <property type="evidence" value="ECO:0007669"/>
    <property type="project" value="InterPro"/>
</dbReference>
<dbReference type="InterPro" id="IPR006102">
    <property type="entry name" value="Ig-like_GH2"/>
</dbReference>
<dbReference type="InterPro" id="IPR032311">
    <property type="entry name" value="DUF4982"/>
</dbReference>
<dbReference type="Gene3D" id="2.60.40.10">
    <property type="entry name" value="Immunoglobulins"/>
    <property type="match status" value="3"/>
</dbReference>
<dbReference type="Pfam" id="PF00703">
    <property type="entry name" value="Glyco_hydro_2"/>
    <property type="match status" value="1"/>
</dbReference>
<dbReference type="AlphaFoldDB" id="A0A2S1LG45"/>
<evidence type="ECO:0000256" key="1">
    <source>
        <dbReference type="ARBA" id="ARBA00007401"/>
    </source>
</evidence>
<dbReference type="Gene3D" id="3.20.20.80">
    <property type="entry name" value="Glycosidases"/>
    <property type="match status" value="1"/>
</dbReference>
<feature type="domain" description="Glycosyl hydrolases family 2 sugar binding" evidence="7">
    <location>
        <begin position="27"/>
        <end position="187"/>
    </location>
</feature>
<feature type="domain" description="Glycoside hydrolase family 2 immunoglobulin-like beta-sandwich" evidence="5">
    <location>
        <begin position="198"/>
        <end position="296"/>
    </location>
</feature>
<feature type="chain" id="PRO_5015665013" description="Beta-galactosidase" evidence="4">
    <location>
        <begin position="20"/>
        <end position="831"/>
    </location>
</feature>
<dbReference type="SUPFAM" id="SSF49303">
    <property type="entry name" value="beta-Galactosidase/glucuronidase domain"/>
    <property type="match status" value="1"/>
</dbReference>
<dbReference type="Pfam" id="PF16355">
    <property type="entry name" value="DUF4982"/>
    <property type="match status" value="1"/>
</dbReference>
<dbReference type="PANTHER" id="PTHR42732">
    <property type="entry name" value="BETA-GALACTOSIDASE"/>
    <property type="match status" value="1"/>
</dbReference>
<dbReference type="PROSITE" id="PS00608">
    <property type="entry name" value="GLYCOSYL_HYDROL_F2_2"/>
    <property type="match status" value="1"/>
</dbReference>
<comment type="similarity">
    <text evidence="1">Belongs to the glycosyl hydrolase 2 family.</text>
</comment>
<dbReference type="SUPFAM" id="SSF49785">
    <property type="entry name" value="Galactose-binding domain-like"/>
    <property type="match status" value="1"/>
</dbReference>
<dbReference type="EMBL" id="CP020918">
    <property type="protein sequence ID" value="AWG22723.1"/>
    <property type="molecule type" value="Genomic_DNA"/>
</dbReference>
<proteinExistence type="inferred from homology"/>
<feature type="domain" description="DUF4982" evidence="8">
    <location>
        <begin position="633"/>
        <end position="715"/>
    </location>
</feature>
<dbReference type="InterPro" id="IPR006104">
    <property type="entry name" value="Glyco_hydro_2_N"/>
</dbReference>
<evidence type="ECO:0000259" key="9">
    <source>
        <dbReference type="Pfam" id="PF18565"/>
    </source>
</evidence>
<evidence type="ECO:0008006" key="12">
    <source>
        <dbReference type="Google" id="ProtNLM"/>
    </source>
</evidence>
<dbReference type="InterPro" id="IPR017853">
    <property type="entry name" value="GH"/>
</dbReference>
<evidence type="ECO:0000256" key="4">
    <source>
        <dbReference type="SAM" id="SignalP"/>
    </source>
</evidence>
<reference evidence="10 11" key="1">
    <citation type="submission" date="2017-04" db="EMBL/GenBank/DDBJ databases">
        <title>Compelte genome sequence of WV33.</title>
        <authorList>
            <person name="Lee P.C."/>
        </authorList>
    </citation>
    <scope>NUCLEOTIDE SEQUENCE [LARGE SCALE GENOMIC DNA]</scope>
    <source>
        <strain evidence="10 11">WV33</strain>
    </source>
</reference>
<dbReference type="RefSeq" id="WP_108741640.1">
    <property type="nucleotide sequence ID" value="NZ_CP020918.1"/>
</dbReference>
<dbReference type="InterPro" id="IPR023232">
    <property type="entry name" value="Glyco_hydro_2_AS"/>
</dbReference>
<evidence type="ECO:0000256" key="3">
    <source>
        <dbReference type="ARBA" id="ARBA00023295"/>
    </source>
</evidence>
<dbReference type="Pfam" id="PF18565">
    <property type="entry name" value="Glyco_hydro2_C5"/>
    <property type="match status" value="1"/>
</dbReference>
<dbReference type="KEGG" id="ffa:FFWV33_14910"/>
<evidence type="ECO:0000259" key="6">
    <source>
        <dbReference type="Pfam" id="PF02836"/>
    </source>
</evidence>
<evidence type="ECO:0000259" key="8">
    <source>
        <dbReference type="Pfam" id="PF16355"/>
    </source>
</evidence>
<evidence type="ECO:0000256" key="2">
    <source>
        <dbReference type="ARBA" id="ARBA00022801"/>
    </source>
</evidence>
<accession>A0A2S1LG45</accession>
<dbReference type="Proteomes" id="UP000244527">
    <property type="component" value="Chromosome"/>
</dbReference>
<evidence type="ECO:0000313" key="11">
    <source>
        <dbReference type="Proteomes" id="UP000244527"/>
    </source>
</evidence>
<evidence type="ECO:0000259" key="5">
    <source>
        <dbReference type="Pfam" id="PF00703"/>
    </source>
</evidence>
<dbReference type="InterPro" id="IPR036156">
    <property type="entry name" value="Beta-gal/glucu_dom_sf"/>
</dbReference>
<protein>
    <recommendedName>
        <fullName evidence="12">Beta-galactosidase</fullName>
    </recommendedName>
</protein>
<dbReference type="InterPro" id="IPR013783">
    <property type="entry name" value="Ig-like_fold"/>
</dbReference>
<sequence length="831" mass="93262">MKNIWTTIGLFLLTFHANAQQTDLLKNWKFTNYDYGAAFQENFDDSTWEKVTVPHDWAVKGDFDFANDVQLTMVVQDGDSKPFYRTGRSGALPYVGIGWYRTQYSVSAADLKGKVQIMFDGAMSNSKVFVNGQYVGERPFGYISFYFDVTKFLKAGDNTIAVRLENFNSQSRWYPGAGLYRKVSVIKTHATHVKTWGTFVTTPSISKKKAIANLNLELAGNGKYTIKNEVLNPAGKVVSSKTSSVQINDNQLVNEQFEISKPELWSLENPNLYQLKTTILAGNEVVDTYSTTFGIRTVRYEVDGFYLNDKKVRFNGVNMHHDLGPVGAAFHRELFVRQMKKMKAMGVNAIRFSHNPPAPEALDVCDELGLLAIDEAFDEWQIGKVTNGYSIHFDKWSKTDLTDMILRDRNHPSIIMWSIGNEIMEQYKHDPNKITSYLNKIVKSLDTTRATTAGFNSAKNAIVSGMATTVDVAAFNYKAGIYGAIRKQYPNLKFFASETGGSVSVRNSYKFPVVFDTIHGKRGDSSHTVVYPDGHPGNFETTNVPWGYPAYKEFASQEKNPSVYGEFVWTGYDYLGEPSPYHNAEARSSYFAPVDFVGLEKDKFYQYQAQWNKDAKVLHFFPHWTWPDLKVKSFPVVCYTNYEKAELFVNGKSYGIKTKKPISKLDFESNNLAKEASGGGNWDLFKAYAIVWDDVVYEPGEAKIVAYDKNNKKVAETKRVTAGAPHSIKIEPEIATIQNGEVGVYVISMVDKDGNLCPHFNDDMDIEVSGAASFLAAGNGDPVNMQNLSKPKRKFFNGQAVIFVQSNSKGKITLATKTKNIQATSTELAVK</sequence>
<dbReference type="SUPFAM" id="SSF51445">
    <property type="entry name" value="(Trans)glycosidases"/>
    <property type="match status" value="1"/>
</dbReference>
<feature type="signal peptide" evidence="4">
    <location>
        <begin position="1"/>
        <end position="19"/>
    </location>
</feature>
<dbReference type="InterPro" id="IPR051913">
    <property type="entry name" value="GH2_Domain-Containing"/>
</dbReference>
<name>A0A2S1LG45_9FLAO</name>
<feature type="domain" description="Glycoside hydrolase family 2 catalytic" evidence="6">
    <location>
        <begin position="303"/>
        <end position="482"/>
    </location>
</feature>
<dbReference type="OrthoDB" id="9801077at2"/>
<evidence type="ECO:0000259" key="7">
    <source>
        <dbReference type="Pfam" id="PF02837"/>
    </source>
</evidence>
<keyword evidence="3" id="KW-0326">Glycosidase</keyword>
<organism evidence="10 11">
    <name type="scientific">Flavobacterium faecale</name>
    <dbReference type="NCBI Taxonomy" id="1355330"/>
    <lineage>
        <taxon>Bacteria</taxon>
        <taxon>Pseudomonadati</taxon>
        <taxon>Bacteroidota</taxon>
        <taxon>Flavobacteriia</taxon>
        <taxon>Flavobacteriales</taxon>
        <taxon>Flavobacteriaceae</taxon>
        <taxon>Flavobacterium</taxon>
    </lineage>
</organism>
<evidence type="ECO:0000313" key="10">
    <source>
        <dbReference type="EMBL" id="AWG22723.1"/>
    </source>
</evidence>
<dbReference type="InterPro" id="IPR006103">
    <property type="entry name" value="Glyco_hydro_2_cat"/>
</dbReference>
<dbReference type="InterPro" id="IPR008979">
    <property type="entry name" value="Galactose-bd-like_sf"/>
</dbReference>